<feature type="region of interest" description="Disordered" evidence="1">
    <location>
        <begin position="112"/>
        <end position="164"/>
    </location>
</feature>
<protein>
    <submittedName>
        <fullName evidence="3">Putative ccr4-not complex subunit 3</fullName>
    </submittedName>
</protein>
<evidence type="ECO:0000256" key="2">
    <source>
        <dbReference type="SAM" id="Phobius"/>
    </source>
</evidence>
<accession>U5EPJ7</accession>
<feature type="compositionally biased region" description="Basic and acidic residues" evidence="1">
    <location>
        <begin position="118"/>
        <end position="136"/>
    </location>
</feature>
<proteinExistence type="evidence at transcript level"/>
<dbReference type="AlphaFoldDB" id="U5EPJ7"/>
<feature type="compositionally biased region" description="Acidic residues" evidence="1">
    <location>
        <begin position="429"/>
        <end position="438"/>
    </location>
</feature>
<dbReference type="EMBL" id="GANO01004733">
    <property type="protein sequence ID" value="JAB55138.1"/>
    <property type="molecule type" value="mRNA"/>
</dbReference>
<keyword evidence="2" id="KW-0472">Membrane</keyword>
<evidence type="ECO:0000256" key="1">
    <source>
        <dbReference type="SAM" id="MobiDB-lite"/>
    </source>
</evidence>
<feature type="region of interest" description="Disordered" evidence="1">
    <location>
        <begin position="426"/>
        <end position="451"/>
    </location>
</feature>
<keyword evidence="2" id="KW-1133">Transmembrane helix</keyword>
<name>U5EPJ7_9DIPT</name>
<feature type="transmembrane region" description="Helical" evidence="2">
    <location>
        <begin position="46"/>
        <end position="68"/>
    </location>
</feature>
<feature type="compositionally biased region" description="Acidic residues" evidence="1">
    <location>
        <begin position="141"/>
        <end position="155"/>
    </location>
</feature>
<evidence type="ECO:0000313" key="3">
    <source>
        <dbReference type="EMBL" id="JAB55138.1"/>
    </source>
</evidence>
<organism evidence="3">
    <name type="scientific">Corethrella appendiculata</name>
    <dbReference type="NCBI Taxonomy" id="1370023"/>
    <lineage>
        <taxon>Eukaryota</taxon>
        <taxon>Metazoa</taxon>
        <taxon>Ecdysozoa</taxon>
        <taxon>Arthropoda</taxon>
        <taxon>Hexapoda</taxon>
        <taxon>Insecta</taxon>
        <taxon>Pterygota</taxon>
        <taxon>Neoptera</taxon>
        <taxon>Endopterygota</taxon>
        <taxon>Diptera</taxon>
        <taxon>Nematocera</taxon>
        <taxon>Culicoidea</taxon>
        <taxon>Chaoboridae</taxon>
        <taxon>Corethrella</taxon>
    </lineage>
</organism>
<feature type="region of interest" description="Disordered" evidence="1">
    <location>
        <begin position="487"/>
        <end position="524"/>
    </location>
</feature>
<keyword evidence="2" id="KW-0812">Transmembrane</keyword>
<reference evidence="3" key="1">
    <citation type="journal article" date="2014" name="Insect Biochem. Mol. Biol.">
        <title>An insight into the sialome of the frog biting fly, Corethrella appendiculata.</title>
        <authorList>
            <person name="Ribeiro J.M.C."/>
            <person name="Chagas A.C."/>
            <person name="Pham V.M."/>
            <person name="Lounibos L.P."/>
            <person name="Calvo E."/>
        </authorList>
    </citation>
    <scope>NUCLEOTIDE SEQUENCE</scope>
    <source>
        <tissue evidence="3">Salivary glands</tissue>
    </source>
</reference>
<sequence>MEKEPESMATVQMKQDYAASEVYSTASEAPPAYKLRQANSVKIAKIIAVTVILSSFILGSFILASTYLQAKSSCDQMQVLDAVLDKELMLEAMQQELPKPEALLQGRELSANENLQSLDKDSTKKEKKDNINKIDSSESNDSSDSDSSYDSDESTDMNNNNNNNRIHIKLPLDLDLSDLAHSVLQNNQKSRMNCVVERRHSEELVDAPAKTMRLPFGVNFETDPKKQKVTGERIAIFCETGNEPRNEDTEPIRQMLIPIPPVRSFGPITHLPQQMPQRPAFPPPPPPPHMMHISTMQQQQQQQQHLPPTPAQMMQAPHPDAANLIRPLFPTQQHLPQQQPQQQSHEQPIPEVRIHLQRIQIPNILRQILPLQLANQREQATPEVQVREVPLDVALQKAGITIDELKDIQNIAARKFADEISQLVGGVDNDSEENEGSSEDNSYQPQQLNDHQQPINPAVQKSEEQMPPQILQMGRSQFARSLNNPIDLPVNMMQQQQEQPSDDTQESMRPHFVQPRSIRPEHHE</sequence>